<dbReference type="InterPro" id="IPR054612">
    <property type="entry name" value="Phage_capsid-like_C"/>
</dbReference>
<keyword evidence="6" id="KW-1185">Reference proteome</keyword>
<feature type="domain" description="Phage capsid-like C-terminal" evidence="4">
    <location>
        <begin position="120"/>
        <end position="396"/>
    </location>
</feature>
<dbReference type="InterPro" id="IPR024455">
    <property type="entry name" value="Phage_capsid"/>
</dbReference>
<keyword evidence="2" id="KW-0946">Virion</keyword>
<evidence type="ECO:0000256" key="1">
    <source>
        <dbReference type="ARBA" id="ARBA00004328"/>
    </source>
</evidence>
<proteinExistence type="predicted"/>
<dbReference type="RefSeq" id="YP_010774059.1">
    <property type="nucleotide sequence ID" value="NC_074751.1"/>
</dbReference>
<evidence type="ECO:0000313" key="5">
    <source>
        <dbReference type="EMBL" id="QPX74973.1"/>
    </source>
</evidence>
<sequence>MTLKEMYAALKEKRASAVKINSEMRGKQPTDEQRAAWEALQSEIEILSADILREEEIRSTDAVLADQINETAPAKTTDQETRRNKALNAYLRSGFSDMPEEHRAALKELRAMNTTSNADGGYTIDTQTLARVQESEYSYGGILAATQPLPTSKGNPINWPVSLEGAAKGVIVGEEQNHGKKSTQFGQHELKAYKISSQIILVSLELLTDSEIDIAAYVTRIARTRVDRGIASYIVNGTGTNQPSGILLQIDAAKRKSVALADFTFEALVDALHSVDPAYRSRPGFGFAMHDQTLAVMRKWKDEQGNPIYVRSLATDRPDTFMGYPLIIDNELPILAAGAKGAVVVGDFKSILVRRVGSMIIRRLDELYAETDQVGFLAFERFDCVLDDKQAIAAIDIAAAAGGGGTAFKSAETEQESAQTDDNAGGMIGGGADNVPAME</sequence>
<accession>A0A7T3N9R8</accession>
<dbReference type="Proteomes" id="UP000595249">
    <property type="component" value="Segment"/>
</dbReference>
<dbReference type="EMBL" id="MW021761">
    <property type="protein sequence ID" value="QPX74973.1"/>
    <property type="molecule type" value="Genomic_DNA"/>
</dbReference>
<dbReference type="NCBIfam" id="TIGR01554">
    <property type="entry name" value="major_cap_HK97"/>
    <property type="match status" value="1"/>
</dbReference>
<dbReference type="KEGG" id="vg:80456960"/>
<dbReference type="Pfam" id="PF05065">
    <property type="entry name" value="Phage_capsid"/>
    <property type="match status" value="1"/>
</dbReference>
<evidence type="ECO:0000259" key="4">
    <source>
        <dbReference type="Pfam" id="PF05065"/>
    </source>
</evidence>
<dbReference type="GeneID" id="80456960"/>
<feature type="region of interest" description="Disordered" evidence="3">
    <location>
        <begin position="408"/>
        <end position="439"/>
    </location>
</feature>
<protein>
    <submittedName>
        <fullName evidence="5">Putative major capsid protein</fullName>
    </submittedName>
</protein>
<dbReference type="SUPFAM" id="SSF56563">
    <property type="entry name" value="Major capsid protein gp5"/>
    <property type="match status" value="1"/>
</dbReference>
<evidence type="ECO:0000256" key="3">
    <source>
        <dbReference type="SAM" id="MobiDB-lite"/>
    </source>
</evidence>
<reference evidence="5 6" key="1">
    <citation type="submission" date="2020-09" db="EMBL/GenBank/DDBJ databases">
        <authorList>
            <person name="Marshall N."/>
            <person name="Wilson M.E."/>
            <person name="Walker J.K."/>
            <person name="Johnson L."/>
            <person name="Sharma R."/>
            <person name="Carr E."/>
            <person name="Grose J.H."/>
        </authorList>
    </citation>
    <scope>NUCLEOTIDE SEQUENCE [LARGE SCALE GENOMIC DNA]</scope>
</reference>
<evidence type="ECO:0000256" key="2">
    <source>
        <dbReference type="ARBA" id="ARBA00022844"/>
    </source>
</evidence>
<dbReference type="Gene3D" id="3.30.2320.10">
    <property type="entry name" value="hypothetical protein PF0899 domain"/>
    <property type="match status" value="1"/>
</dbReference>
<name>A0A7T3N9R8_9CAUD</name>
<dbReference type="GO" id="GO:0044423">
    <property type="term" value="C:virion component"/>
    <property type="evidence" value="ECO:0007669"/>
    <property type="project" value="UniProtKB-KW"/>
</dbReference>
<evidence type="ECO:0000313" key="6">
    <source>
        <dbReference type="Proteomes" id="UP000595249"/>
    </source>
</evidence>
<organism evidence="5 6">
    <name type="scientific">Serratia phage vB_SmaS_Rovert</name>
    <dbReference type="NCBI Taxonomy" id="2777363"/>
    <lineage>
        <taxon>Viruses</taxon>
        <taxon>Duplodnaviria</taxon>
        <taxon>Heunggongvirae</taxon>
        <taxon>Uroviricota</taxon>
        <taxon>Caudoviricetes</taxon>
        <taxon>Rovertvirus</taxon>
        <taxon>Rovertvirus rovert</taxon>
    </lineage>
</organism>
<comment type="subcellular location">
    <subcellularLocation>
        <location evidence="1">Virion</location>
    </subcellularLocation>
</comment>